<accession>A0A6G0WH38</accession>
<evidence type="ECO:0000313" key="1">
    <source>
        <dbReference type="EMBL" id="KAF0726464.1"/>
    </source>
</evidence>
<keyword evidence="2" id="KW-1185">Reference proteome</keyword>
<evidence type="ECO:0000313" key="2">
    <source>
        <dbReference type="Proteomes" id="UP000481153"/>
    </source>
</evidence>
<reference evidence="1 2" key="1">
    <citation type="submission" date="2019-07" db="EMBL/GenBank/DDBJ databases">
        <title>Genomics analysis of Aphanomyces spp. identifies a new class of oomycete effector associated with host adaptation.</title>
        <authorList>
            <person name="Gaulin E."/>
        </authorList>
    </citation>
    <scope>NUCLEOTIDE SEQUENCE [LARGE SCALE GENOMIC DNA]</scope>
    <source>
        <strain evidence="1 2">ATCC 201684</strain>
    </source>
</reference>
<gene>
    <name evidence="1" type="ORF">Ae201684_015278</name>
</gene>
<comment type="caution">
    <text evidence="1">The sequence shown here is derived from an EMBL/GenBank/DDBJ whole genome shotgun (WGS) entry which is preliminary data.</text>
</comment>
<dbReference type="AlphaFoldDB" id="A0A6G0WH38"/>
<dbReference type="Proteomes" id="UP000481153">
    <property type="component" value="Unassembled WGS sequence"/>
</dbReference>
<sequence>MSRQAIRSVLTSADIFPYLMAYQHGLSEDFLPFLPLRNVLTQQGGPKQAKFFISRYIHVVHRWYIYHGAAAAARLERLVLTLPWTCELVFLYGIYVGDKEIVTAPALESYRRWTASMPRLVAAAVASDNVFRAIECLECFCLNRMDILVGVGDAVSRGRPLLAEYLAARNEKGLLASSFQRRRIHDHLQEIYRSNHLEYLPWLLQFWDRWFPPRWKTHNLQECCKLAMEHQLWNLLVDFTKCAKLQYKEAMLYAAQESLIVAVEWLVENTWVVIDHTHIVAAAKAWRPDDKTSEKNSTACSPFGSRRNVCTESKRHGIAMCMEEAMKQPDRGLMDFLLTTNVDLYSARSA</sequence>
<protein>
    <submittedName>
        <fullName evidence="1">Uncharacterized protein</fullName>
    </submittedName>
</protein>
<dbReference type="EMBL" id="VJMJ01000215">
    <property type="protein sequence ID" value="KAF0726464.1"/>
    <property type="molecule type" value="Genomic_DNA"/>
</dbReference>
<name>A0A6G0WH38_9STRA</name>
<dbReference type="VEuPathDB" id="FungiDB:AeMF1_013910"/>
<organism evidence="1 2">
    <name type="scientific">Aphanomyces euteiches</name>
    <dbReference type="NCBI Taxonomy" id="100861"/>
    <lineage>
        <taxon>Eukaryota</taxon>
        <taxon>Sar</taxon>
        <taxon>Stramenopiles</taxon>
        <taxon>Oomycota</taxon>
        <taxon>Saprolegniomycetes</taxon>
        <taxon>Saprolegniales</taxon>
        <taxon>Verrucalvaceae</taxon>
        <taxon>Aphanomyces</taxon>
    </lineage>
</organism>
<proteinExistence type="predicted"/>